<name>A0A1E8Q9R3_9MYCO</name>
<accession>A0A1E8Q9R3</accession>
<dbReference type="RefSeq" id="WP_070352224.1">
    <property type="nucleotide sequence ID" value="NZ_CP043474.1"/>
</dbReference>
<dbReference type="Proteomes" id="UP000178953">
    <property type="component" value="Unassembled WGS sequence"/>
</dbReference>
<dbReference type="AlphaFoldDB" id="A0A1E8Q9R3"/>
<comment type="caution">
    <text evidence="1">The sequence shown here is derived from an EMBL/GenBank/DDBJ whole genome shotgun (WGS) entry which is preliminary data.</text>
</comment>
<gene>
    <name evidence="1" type="ORF">BEL07_05685</name>
</gene>
<organism evidence="1 2">
    <name type="scientific">Mycolicibacterium grossiae</name>
    <dbReference type="NCBI Taxonomy" id="1552759"/>
    <lineage>
        <taxon>Bacteria</taxon>
        <taxon>Bacillati</taxon>
        <taxon>Actinomycetota</taxon>
        <taxon>Actinomycetes</taxon>
        <taxon>Mycobacteriales</taxon>
        <taxon>Mycobacteriaceae</taxon>
        <taxon>Mycolicibacterium</taxon>
    </lineage>
</organism>
<sequence length="174" mass="18689">MSEVSLATCAGLWRRVLLVEADGSRDTGTDVVWLQGDTAYVDSRGFAGTLTQAGSVFTWHRAVDQTPPGAPDEGEMRWEEDTLVETGVHADYVEHWRRDQGAATPRWAAFLAGADGAPGVLLRVGDRFGVAVPGTVVVGAVGDATWRTIRFTPESVDLDGVAWHVARTEGEVIP</sequence>
<protein>
    <submittedName>
        <fullName evidence="1">Uncharacterized protein</fullName>
    </submittedName>
</protein>
<evidence type="ECO:0000313" key="2">
    <source>
        <dbReference type="Proteomes" id="UP000178953"/>
    </source>
</evidence>
<evidence type="ECO:0000313" key="1">
    <source>
        <dbReference type="EMBL" id="OFJ54729.1"/>
    </source>
</evidence>
<dbReference type="EMBL" id="MCHX01000010">
    <property type="protein sequence ID" value="OFJ54729.1"/>
    <property type="molecule type" value="Genomic_DNA"/>
</dbReference>
<proteinExistence type="predicted"/>
<keyword evidence="2" id="KW-1185">Reference proteome</keyword>
<reference evidence="1 2" key="1">
    <citation type="submission" date="2016-09" db="EMBL/GenBank/DDBJ databases">
        <title>genome sequence of Mycobacterium sp. 739 SCH.</title>
        <authorList>
            <person name="Greninger A.L."/>
            <person name="Qin X."/>
            <person name="Jerome K."/>
            <person name="Vora S."/>
            <person name="Quinn K."/>
        </authorList>
    </citation>
    <scope>NUCLEOTIDE SEQUENCE [LARGE SCALE GENOMIC DNA]</scope>
    <source>
        <strain evidence="1 2">SCH</strain>
    </source>
</reference>